<evidence type="ECO:0000313" key="2">
    <source>
        <dbReference type="Proteomes" id="UP000789396"/>
    </source>
</evidence>
<dbReference type="OrthoDB" id="1748060at2759"/>
<organism evidence="1 2">
    <name type="scientific">Racocetra fulgida</name>
    <dbReference type="NCBI Taxonomy" id="60492"/>
    <lineage>
        <taxon>Eukaryota</taxon>
        <taxon>Fungi</taxon>
        <taxon>Fungi incertae sedis</taxon>
        <taxon>Mucoromycota</taxon>
        <taxon>Glomeromycotina</taxon>
        <taxon>Glomeromycetes</taxon>
        <taxon>Diversisporales</taxon>
        <taxon>Gigasporaceae</taxon>
        <taxon>Racocetra</taxon>
    </lineage>
</organism>
<evidence type="ECO:0000313" key="1">
    <source>
        <dbReference type="EMBL" id="CAG8799122.1"/>
    </source>
</evidence>
<comment type="caution">
    <text evidence="1">The sequence shown here is derived from an EMBL/GenBank/DDBJ whole genome shotgun (WGS) entry which is preliminary data.</text>
</comment>
<sequence>QRTYNIPTASQVAAIWVEGHEPIDCMKRDIIVESKSNGLQRVSKL</sequence>
<name>A0A9N9P9D3_9GLOM</name>
<proteinExistence type="predicted"/>
<reference evidence="1" key="1">
    <citation type="submission" date="2021-06" db="EMBL/GenBank/DDBJ databases">
        <authorList>
            <person name="Kallberg Y."/>
            <person name="Tangrot J."/>
            <person name="Rosling A."/>
        </authorList>
    </citation>
    <scope>NUCLEOTIDE SEQUENCE</scope>
    <source>
        <strain evidence="1">IN212</strain>
    </source>
</reference>
<dbReference type="AlphaFoldDB" id="A0A9N9P9D3"/>
<accession>A0A9N9P9D3</accession>
<gene>
    <name evidence="1" type="ORF">RFULGI_LOCUS17551</name>
</gene>
<feature type="non-terminal residue" evidence="1">
    <location>
        <position position="45"/>
    </location>
</feature>
<feature type="non-terminal residue" evidence="1">
    <location>
        <position position="1"/>
    </location>
</feature>
<dbReference type="EMBL" id="CAJVPZ010069607">
    <property type="protein sequence ID" value="CAG8799122.1"/>
    <property type="molecule type" value="Genomic_DNA"/>
</dbReference>
<dbReference type="Proteomes" id="UP000789396">
    <property type="component" value="Unassembled WGS sequence"/>
</dbReference>
<protein>
    <submittedName>
        <fullName evidence="1">4965_t:CDS:1</fullName>
    </submittedName>
</protein>
<keyword evidence="2" id="KW-1185">Reference proteome</keyword>